<feature type="domain" description="YgjP-like metallopeptidase" evidence="1">
    <location>
        <begin position="32"/>
        <end position="228"/>
    </location>
</feature>
<organism evidence="2 3">
    <name type="scientific">Paracoccus shanxieyensis</name>
    <dbReference type="NCBI Taxonomy" id="2675752"/>
    <lineage>
        <taxon>Bacteria</taxon>
        <taxon>Pseudomonadati</taxon>
        <taxon>Pseudomonadota</taxon>
        <taxon>Alphaproteobacteria</taxon>
        <taxon>Rhodobacterales</taxon>
        <taxon>Paracoccaceae</taxon>
        <taxon>Paracoccus</taxon>
    </lineage>
</organism>
<sequence length="242" mass="27492">MFKRWFGGVAQESILVDGDIAVLLRRSSRARRMILRVTRAEGQVVLTLPQRASLKDGRAFVESRVEWLRQVRAEMPRQQLVAHGALLPVEGRLLRIAPVAQMRGAPRVEGDALLIPAARPAGVVVQAWLRQIAHARLVPACDRHAAKLGKAFTAISLRDTRSRWGSCTQDGRLMFSWRLAMAPPEVLDYVAAHEVAHLAHMDHSPAFWAATERLMPDYQQHRTWLKRHGHDLMAWRFRENTD</sequence>
<reference evidence="2 3" key="1">
    <citation type="submission" date="2019-11" db="EMBL/GenBank/DDBJ databases">
        <authorList>
            <person name="Dong K."/>
        </authorList>
    </citation>
    <scope>NUCLEOTIDE SEQUENCE [LARGE SCALE GENOMIC DNA]</scope>
    <source>
        <strain evidence="2 3">DK608</strain>
    </source>
</reference>
<dbReference type="Pfam" id="PF01863">
    <property type="entry name" value="YgjP-like"/>
    <property type="match status" value="1"/>
</dbReference>
<proteinExistence type="predicted"/>
<accession>A0A6L6IWI2</accession>
<dbReference type="PANTHER" id="PTHR30399">
    <property type="entry name" value="UNCHARACTERIZED PROTEIN YGJP"/>
    <property type="match status" value="1"/>
</dbReference>
<dbReference type="InterPro" id="IPR053136">
    <property type="entry name" value="UTP_pyrophosphatase-like"/>
</dbReference>
<dbReference type="InterPro" id="IPR002725">
    <property type="entry name" value="YgjP-like_metallopeptidase"/>
</dbReference>
<evidence type="ECO:0000313" key="2">
    <source>
        <dbReference type="EMBL" id="MTH63410.1"/>
    </source>
</evidence>
<dbReference type="EMBL" id="WMII01000003">
    <property type="protein sequence ID" value="MTH63410.1"/>
    <property type="molecule type" value="Genomic_DNA"/>
</dbReference>
<evidence type="ECO:0000313" key="3">
    <source>
        <dbReference type="Proteomes" id="UP000478740"/>
    </source>
</evidence>
<name>A0A6L6IWI2_9RHOB</name>
<keyword evidence="3" id="KW-1185">Reference proteome</keyword>
<dbReference type="Gene3D" id="3.30.2010.10">
    <property type="entry name" value="Metalloproteases ('zincins'), catalytic domain"/>
    <property type="match status" value="1"/>
</dbReference>
<comment type="caution">
    <text evidence="2">The sequence shown here is derived from an EMBL/GenBank/DDBJ whole genome shotgun (WGS) entry which is preliminary data.</text>
</comment>
<gene>
    <name evidence="2" type="ORF">GL284_03905</name>
</gene>
<dbReference type="RefSeq" id="WP_155043345.1">
    <property type="nucleotide sequence ID" value="NZ_WMIH01000002.1"/>
</dbReference>
<dbReference type="PANTHER" id="PTHR30399:SF1">
    <property type="entry name" value="UTP PYROPHOSPHATASE"/>
    <property type="match status" value="1"/>
</dbReference>
<dbReference type="Proteomes" id="UP000478740">
    <property type="component" value="Unassembled WGS sequence"/>
</dbReference>
<dbReference type="CDD" id="cd07344">
    <property type="entry name" value="M48_yhfN_like"/>
    <property type="match status" value="1"/>
</dbReference>
<protein>
    <submittedName>
        <fullName evidence="2">DUF45 domain-containing protein</fullName>
    </submittedName>
</protein>
<evidence type="ECO:0000259" key="1">
    <source>
        <dbReference type="Pfam" id="PF01863"/>
    </source>
</evidence>
<dbReference type="AlphaFoldDB" id="A0A6L6IWI2"/>